<keyword evidence="1" id="KW-0413">Isomerase</keyword>
<dbReference type="PANTHER" id="PTHR43174:SF1">
    <property type="entry name" value="UDP-N-ACETYLGLUCOSAMINE 2-EPIMERASE"/>
    <property type="match status" value="1"/>
</dbReference>
<dbReference type="EMBL" id="BAAAVI010000004">
    <property type="protein sequence ID" value="GAA2850866.1"/>
    <property type="molecule type" value="Genomic_DNA"/>
</dbReference>
<comment type="caution">
    <text evidence="3">The sequence shown here is derived from an EMBL/GenBank/DDBJ whole genome shotgun (WGS) entry which is preliminary data.</text>
</comment>
<dbReference type="RefSeq" id="WP_344967993.1">
    <property type="nucleotide sequence ID" value="NZ_BAAAVI010000004.1"/>
</dbReference>
<proteinExistence type="inferred from homology"/>
<accession>A0ABP6I740</accession>
<reference evidence="4" key="1">
    <citation type="journal article" date="2019" name="Int. J. Syst. Evol. Microbiol.">
        <title>The Global Catalogue of Microorganisms (GCM) 10K type strain sequencing project: providing services to taxonomists for standard genome sequencing and annotation.</title>
        <authorList>
            <consortium name="The Broad Institute Genomics Platform"/>
            <consortium name="The Broad Institute Genome Sequencing Center for Infectious Disease"/>
            <person name="Wu L."/>
            <person name="Ma J."/>
        </authorList>
    </citation>
    <scope>NUCLEOTIDE SEQUENCE [LARGE SCALE GENOMIC DNA]</scope>
    <source>
        <strain evidence="4">JCM 6242</strain>
    </source>
</reference>
<sequence length="390" mass="41079">MRDFARPGAAPGPENPLVLHVLGARPNFVKAAPVVRALAELGVRQGIVHTGQHYDALMSDVFFADLGLPEPIANLGVGSGSHARQTAALLTGLEDVVLAQQPALVVVYGDVNSTLAAILVCAKLHVPTAHVEAGLRSFDREMPEEVNRVVTDALSDILFATSPDALSHLAAEGVDPARVHLVGNPMIDSLFSALDRLDPAPVRTRLGLGERYGVATLHRPANVDDPASAKELVDAVRQVSERLPIVVPLHPRGRTRLAEAGLVDGENLSIIDPLGYVDFLSLVRGAALVVTDSGGVQEETTMLGVPCLTVRPNTERPITVSHGTNRLVTPAQLPAAAERALADGAATPSGELPPLWDGKAGPRIARVIETWLRGGNLSPAAQGVVRPRPE</sequence>
<dbReference type="Gene3D" id="3.40.50.2000">
    <property type="entry name" value="Glycogen Phosphorylase B"/>
    <property type="match status" value="2"/>
</dbReference>
<comment type="similarity">
    <text evidence="1">Belongs to the UDP-N-acetylglucosamine 2-epimerase family.</text>
</comment>
<keyword evidence="4" id="KW-1185">Reference proteome</keyword>
<dbReference type="PANTHER" id="PTHR43174">
    <property type="entry name" value="UDP-N-ACETYLGLUCOSAMINE 2-EPIMERASE"/>
    <property type="match status" value="1"/>
</dbReference>
<evidence type="ECO:0000313" key="4">
    <source>
        <dbReference type="Proteomes" id="UP001500831"/>
    </source>
</evidence>
<dbReference type="Pfam" id="PF02350">
    <property type="entry name" value="Epimerase_2"/>
    <property type="match status" value="1"/>
</dbReference>
<dbReference type="CDD" id="cd03786">
    <property type="entry name" value="GTB_UDP-GlcNAc_2-Epimerase"/>
    <property type="match status" value="1"/>
</dbReference>
<dbReference type="InterPro" id="IPR003331">
    <property type="entry name" value="UDP_GlcNAc_Epimerase_2_dom"/>
</dbReference>
<evidence type="ECO:0000313" key="3">
    <source>
        <dbReference type="EMBL" id="GAA2850866.1"/>
    </source>
</evidence>
<name>A0ABP6I740_9ACTN</name>
<dbReference type="SUPFAM" id="SSF53756">
    <property type="entry name" value="UDP-Glycosyltransferase/glycogen phosphorylase"/>
    <property type="match status" value="1"/>
</dbReference>
<evidence type="ECO:0000256" key="1">
    <source>
        <dbReference type="RuleBase" id="RU003513"/>
    </source>
</evidence>
<feature type="domain" description="UDP-N-acetylglucosamine 2-epimerase" evidence="2">
    <location>
        <begin position="43"/>
        <end position="369"/>
    </location>
</feature>
<dbReference type="InterPro" id="IPR029767">
    <property type="entry name" value="WecB-like"/>
</dbReference>
<dbReference type="Proteomes" id="UP001500831">
    <property type="component" value="Unassembled WGS sequence"/>
</dbReference>
<organism evidence="3 4">
    <name type="scientific">Streptosporangium fragile</name>
    <dbReference type="NCBI Taxonomy" id="46186"/>
    <lineage>
        <taxon>Bacteria</taxon>
        <taxon>Bacillati</taxon>
        <taxon>Actinomycetota</taxon>
        <taxon>Actinomycetes</taxon>
        <taxon>Streptosporangiales</taxon>
        <taxon>Streptosporangiaceae</taxon>
        <taxon>Streptosporangium</taxon>
    </lineage>
</organism>
<gene>
    <name evidence="3" type="primary">wecB_1</name>
    <name evidence="3" type="ORF">GCM10010517_08390</name>
</gene>
<protein>
    <submittedName>
        <fullName evidence="3">UDP-N-acetylglucosamine 2-epimerase (Non-hydrolyzing)</fullName>
    </submittedName>
</protein>
<dbReference type="NCBIfam" id="TIGR00236">
    <property type="entry name" value="wecB"/>
    <property type="match status" value="1"/>
</dbReference>
<evidence type="ECO:0000259" key="2">
    <source>
        <dbReference type="Pfam" id="PF02350"/>
    </source>
</evidence>